<protein>
    <submittedName>
        <fullName evidence="2">Uncharacterized protein</fullName>
    </submittedName>
</protein>
<gene>
    <name evidence="2" type="ORF">GYMLUDRAFT_41865</name>
</gene>
<accession>A0A0D0D0C0</accession>
<organism evidence="2 3">
    <name type="scientific">Collybiopsis luxurians FD-317 M1</name>
    <dbReference type="NCBI Taxonomy" id="944289"/>
    <lineage>
        <taxon>Eukaryota</taxon>
        <taxon>Fungi</taxon>
        <taxon>Dikarya</taxon>
        <taxon>Basidiomycota</taxon>
        <taxon>Agaricomycotina</taxon>
        <taxon>Agaricomycetes</taxon>
        <taxon>Agaricomycetidae</taxon>
        <taxon>Agaricales</taxon>
        <taxon>Marasmiineae</taxon>
        <taxon>Omphalotaceae</taxon>
        <taxon>Collybiopsis</taxon>
        <taxon>Collybiopsis luxurians</taxon>
    </lineage>
</organism>
<dbReference type="OrthoDB" id="431929at2759"/>
<evidence type="ECO:0000313" key="3">
    <source>
        <dbReference type="Proteomes" id="UP000053593"/>
    </source>
</evidence>
<proteinExistence type="predicted"/>
<dbReference type="EMBL" id="KN834767">
    <property type="protein sequence ID" value="KIK62423.1"/>
    <property type="molecule type" value="Genomic_DNA"/>
</dbReference>
<dbReference type="Proteomes" id="UP000053593">
    <property type="component" value="Unassembled WGS sequence"/>
</dbReference>
<reference evidence="2 3" key="1">
    <citation type="submission" date="2014-04" db="EMBL/GenBank/DDBJ databases">
        <title>Evolutionary Origins and Diversification of the Mycorrhizal Mutualists.</title>
        <authorList>
            <consortium name="DOE Joint Genome Institute"/>
            <consortium name="Mycorrhizal Genomics Consortium"/>
            <person name="Kohler A."/>
            <person name="Kuo A."/>
            <person name="Nagy L.G."/>
            <person name="Floudas D."/>
            <person name="Copeland A."/>
            <person name="Barry K.W."/>
            <person name="Cichocki N."/>
            <person name="Veneault-Fourrey C."/>
            <person name="LaButti K."/>
            <person name="Lindquist E.A."/>
            <person name="Lipzen A."/>
            <person name="Lundell T."/>
            <person name="Morin E."/>
            <person name="Murat C."/>
            <person name="Riley R."/>
            <person name="Ohm R."/>
            <person name="Sun H."/>
            <person name="Tunlid A."/>
            <person name="Henrissat B."/>
            <person name="Grigoriev I.V."/>
            <person name="Hibbett D.S."/>
            <person name="Martin F."/>
        </authorList>
    </citation>
    <scope>NUCLEOTIDE SEQUENCE [LARGE SCALE GENOMIC DNA]</scope>
    <source>
        <strain evidence="2 3">FD-317 M1</strain>
    </source>
</reference>
<dbReference type="HOGENOM" id="CLU_1337633_0_0_1"/>
<evidence type="ECO:0000313" key="2">
    <source>
        <dbReference type="EMBL" id="KIK62423.1"/>
    </source>
</evidence>
<sequence length="205" mass="23304">MSKILLRRVHLYIFRNDYLLTDVQVRHRESASHNCSPIEPPSQPTKNEAARALLAKNFPSTSNATSKTSVKRQPGKSADPKKTAALRKLELMKLRQQAEPLDPRNLKSTLPPDKRRFFKAKMDGRPIKDFWVEKNLLTGKAFDLLVTHFGIPTVETNKYQLHISADEQEEEKRSLEYDKPLADQMEDGEVLLISPDTSSNLPAAI</sequence>
<evidence type="ECO:0000256" key="1">
    <source>
        <dbReference type="SAM" id="MobiDB-lite"/>
    </source>
</evidence>
<keyword evidence="3" id="KW-1185">Reference proteome</keyword>
<feature type="compositionally biased region" description="Polar residues" evidence="1">
    <location>
        <begin position="58"/>
        <end position="68"/>
    </location>
</feature>
<feature type="region of interest" description="Disordered" evidence="1">
    <location>
        <begin position="56"/>
        <end position="81"/>
    </location>
</feature>
<name>A0A0D0D0C0_9AGAR</name>
<dbReference type="AlphaFoldDB" id="A0A0D0D0C0"/>